<protein>
    <submittedName>
        <fullName evidence="1">Uncharacterized protein</fullName>
    </submittedName>
</protein>
<sequence length="140" mass="15202">MTSDVLLLCSSFSNTRCWMRLQFGEMLCFCRRCQWTPVQQLGTASVALAPDDGETVLLEEDKTHLSTEEKGKTGPSENCKCFVGLVHGVAELVQLGCSGRAALSLLCPSLNVLTPQRAGTEEGVDVLACGWQHALMPAWL</sequence>
<keyword evidence="2" id="KW-1185">Reference proteome</keyword>
<dbReference type="Proteomes" id="UP000296049">
    <property type="component" value="Unassembled WGS sequence"/>
</dbReference>
<reference evidence="2" key="1">
    <citation type="journal article" date="2013" name="Nat. Genet.">
        <title>The duck genome and transcriptome provide insight into an avian influenza virus reservoir species.</title>
        <authorList>
            <person name="Huang Y."/>
            <person name="Li Y."/>
            <person name="Burt D.W."/>
            <person name="Chen H."/>
            <person name="Zhang Y."/>
            <person name="Qian W."/>
            <person name="Kim H."/>
            <person name="Gan S."/>
            <person name="Zhao Y."/>
            <person name="Li J."/>
            <person name="Yi K."/>
            <person name="Feng H."/>
            <person name="Zhu P."/>
            <person name="Li B."/>
            <person name="Liu Q."/>
            <person name="Fairley S."/>
            <person name="Magor K.E."/>
            <person name="Du Z."/>
            <person name="Hu X."/>
            <person name="Goodman L."/>
            <person name="Tafer H."/>
            <person name="Vignal A."/>
            <person name="Lee T."/>
            <person name="Kim K.W."/>
            <person name="Sheng Z."/>
            <person name="An Y."/>
            <person name="Searle S."/>
            <person name="Herrero J."/>
            <person name="Groenen M.A."/>
            <person name="Crooijmans R.P."/>
            <person name="Faraut T."/>
            <person name="Cai Q."/>
            <person name="Webster R.G."/>
            <person name="Aldridge J.R."/>
            <person name="Warren W.C."/>
            <person name="Bartschat S."/>
            <person name="Kehr S."/>
            <person name="Marz M."/>
            <person name="Stadler P.F."/>
            <person name="Smith J."/>
            <person name="Kraus R.H."/>
            <person name="Zhao Y."/>
            <person name="Ren L."/>
            <person name="Fei J."/>
            <person name="Morisson M."/>
            <person name="Kaiser P."/>
            <person name="Griffin D.K."/>
            <person name="Rao M."/>
            <person name="Pitel F."/>
            <person name="Wang J."/>
            <person name="Li N."/>
        </authorList>
    </citation>
    <scope>NUCLEOTIDE SEQUENCE [LARGE SCALE GENOMIC DNA]</scope>
</reference>
<evidence type="ECO:0000313" key="1">
    <source>
        <dbReference type="EMBL" id="EOB03468.1"/>
    </source>
</evidence>
<dbReference type="EMBL" id="KB742855">
    <property type="protein sequence ID" value="EOB03468.1"/>
    <property type="molecule type" value="Genomic_DNA"/>
</dbReference>
<dbReference type="AlphaFoldDB" id="R0LSV1"/>
<proteinExistence type="predicted"/>
<name>R0LSV1_ANAPL</name>
<gene>
    <name evidence="1" type="ORF">Anapl_04060</name>
</gene>
<organism evidence="1 2">
    <name type="scientific">Anas platyrhynchos</name>
    <name type="common">Mallard</name>
    <name type="synonym">Anas boschas</name>
    <dbReference type="NCBI Taxonomy" id="8839"/>
    <lineage>
        <taxon>Eukaryota</taxon>
        <taxon>Metazoa</taxon>
        <taxon>Chordata</taxon>
        <taxon>Craniata</taxon>
        <taxon>Vertebrata</taxon>
        <taxon>Euteleostomi</taxon>
        <taxon>Archelosauria</taxon>
        <taxon>Archosauria</taxon>
        <taxon>Dinosauria</taxon>
        <taxon>Saurischia</taxon>
        <taxon>Theropoda</taxon>
        <taxon>Coelurosauria</taxon>
        <taxon>Aves</taxon>
        <taxon>Neognathae</taxon>
        <taxon>Galloanserae</taxon>
        <taxon>Anseriformes</taxon>
        <taxon>Anatidae</taxon>
        <taxon>Anatinae</taxon>
        <taxon>Anas</taxon>
    </lineage>
</organism>
<accession>R0LSV1</accession>
<evidence type="ECO:0000313" key="2">
    <source>
        <dbReference type="Proteomes" id="UP000296049"/>
    </source>
</evidence>